<accession>A0AAT9L9V4</accession>
<dbReference type="Gene3D" id="2.130.10.10">
    <property type="entry name" value="YVTN repeat-like/Quinoprotein amine dehydrogenase"/>
    <property type="match status" value="1"/>
</dbReference>
<gene>
    <name evidence="4" type="ORF">IMF26_07125</name>
</gene>
<sequence>MSVLLPWERKENVPESPSPGKDRPDIHKRPPVNPRRYLAGTVMAVILIVSVLIFRHLGPSWGYSPNTAWKLDSGKVLYSCGGTFLLQSSGGISLWNQSGRVFGLQGPVGDAVLGEDFLVYEQSKTLLIRHLDGAEARIGPALQGEKLLPFPGKNVVYLYRPGRSLGFGEPWVIRAISLGGKTLWQTEVPLAPFMVRQGQTSLAIAATDISGGGSQWLLCMDPVTGSIISKRRIGQGSWRNLLLTDGDVIVAVLDAVIQAISITGEVVWTHFPDGILTSAVLHGDSIIISVLRDYPEALWGMFPRCQVTSISLTGEVRWSTSLSGKEIRLFPGSGDSVIALSENRVISLSVKNGRQLLRLGTKGYPISCSGELVLCEQGGGLYLMNLGEFQPGRETRDGS</sequence>
<feature type="domain" description="Pyrrolo-quinoline quinone repeat" evidence="3">
    <location>
        <begin position="173"/>
        <end position="326"/>
    </location>
</feature>
<reference evidence="4" key="2">
    <citation type="journal article" date="2023" name="Biology">
        <title>Prokaryotic Life Associated with Coal-Fire Gas Vents Revealed by Metagenomics.</title>
        <authorList>
            <person name="Kadnikov V.V."/>
            <person name="Mardanov A.V."/>
            <person name="Beletsky A.V."/>
            <person name="Karnachuk O.V."/>
            <person name="Ravin N.V."/>
        </authorList>
    </citation>
    <scope>NUCLEOTIDE SEQUENCE</scope>
    <source>
        <strain evidence="4">Bu02</strain>
    </source>
</reference>
<keyword evidence="2" id="KW-0812">Transmembrane</keyword>
<evidence type="ECO:0000256" key="1">
    <source>
        <dbReference type="SAM" id="MobiDB-lite"/>
    </source>
</evidence>
<organism evidence="4">
    <name type="scientific">Candidatus Fermentithermobacillus carboniphilus</name>
    <dbReference type="NCBI Taxonomy" id="3085328"/>
    <lineage>
        <taxon>Bacteria</taxon>
        <taxon>Bacillati</taxon>
        <taxon>Bacillota</taxon>
        <taxon>Candidatus Fermentithermobacillia</taxon>
        <taxon>Candidatus Fermentithermobacillales</taxon>
        <taxon>Candidatus Fermentithermobacillaceae</taxon>
        <taxon>Candidatus Fermentithermobacillus</taxon>
    </lineage>
</organism>
<keyword evidence="2" id="KW-1133">Transmembrane helix</keyword>
<dbReference type="EMBL" id="CP062796">
    <property type="protein sequence ID" value="QUL97861.1"/>
    <property type="molecule type" value="Genomic_DNA"/>
</dbReference>
<evidence type="ECO:0000259" key="3">
    <source>
        <dbReference type="Pfam" id="PF13360"/>
    </source>
</evidence>
<dbReference type="Pfam" id="PF13360">
    <property type="entry name" value="PQQ_2"/>
    <property type="match status" value="1"/>
</dbReference>
<feature type="region of interest" description="Disordered" evidence="1">
    <location>
        <begin position="1"/>
        <end position="31"/>
    </location>
</feature>
<feature type="transmembrane region" description="Helical" evidence="2">
    <location>
        <begin position="37"/>
        <end position="56"/>
    </location>
</feature>
<proteinExistence type="predicted"/>
<dbReference type="InterPro" id="IPR011047">
    <property type="entry name" value="Quinoprotein_ADH-like_sf"/>
</dbReference>
<reference evidence="4" key="1">
    <citation type="submission" date="2020-10" db="EMBL/GenBank/DDBJ databases">
        <authorList>
            <person name="Kadnikov V."/>
            <person name="Beletsky A.V."/>
            <person name="Mardanov A.V."/>
            <person name="Karnachuk O.V."/>
            <person name="Ravin N.V."/>
        </authorList>
    </citation>
    <scope>NUCLEOTIDE SEQUENCE</scope>
    <source>
        <strain evidence="4">Bu02</strain>
    </source>
</reference>
<dbReference type="InterPro" id="IPR015943">
    <property type="entry name" value="WD40/YVTN_repeat-like_dom_sf"/>
</dbReference>
<dbReference type="InterPro" id="IPR002372">
    <property type="entry name" value="PQQ_rpt_dom"/>
</dbReference>
<dbReference type="AlphaFoldDB" id="A0AAT9L9V4"/>
<dbReference type="KEGG" id="fcz:IMF26_07125"/>
<dbReference type="SUPFAM" id="SSF50998">
    <property type="entry name" value="Quinoprotein alcohol dehydrogenase-like"/>
    <property type="match status" value="1"/>
</dbReference>
<name>A0AAT9L9V4_9FIRM</name>
<keyword evidence="2" id="KW-0472">Membrane</keyword>
<protein>
    <submittedName>
        <fullName evidence="4">PQQ-binding-like beta-propeller repeat protein</fullName>
    </submittedName>
</protein>
<evidence type="ECO:0000256" key="2">
    <source>
        <dbReference type="SAM" id="Phobius"/>
    </source>
</evidence>
<evidence type="ECO:0000313" key="4">
    <source>
        <dbReference type="EMBL" id="QUL97861.1"/>
    </source>
</evidence>